<comment type="caution">
    <text evidence="9">The sequence shown here is derived from an EMBL/GenBank/DDBJ whole genome shotgun (WGS) entry which is preliminary data.</text>
</comment>
<dbReference type="Gene3D" id="3.20.20.70">
    <property type="entry name" value="Aldolase class I"/>
    <property type="match status" value="1"/>
</dbReference>
<evidence type="ECO:0000256" key="2">
    <source>
        <dbReference type="ARBA" id="ARBA00022490"/>
    </source>
</evidence>
<dbReference type="InterPro" id="IPR015797">
    <property type="entry name" value="NUDIX_hydrolase-like_dom_sf"/>
</dbReference>
<dbReference type="PROSITE" id="PS51462">
    <property type="entry name" value="NUDIX"/>
    <property type="match status" value="1"/>
</dbReference>
<comment type="pathway">
    <text evidence="7">Carbohydrate degradation; 2-deoxy-D-ribose 1-phosphate degradation; D-glyceraldehyde 3-phosphate and acetaldehyde from 2-deoxy-alpha-D-ribose 1-phosphate: step 2/2.</text>
</comment>
<dbReference type="InterPro" id="IPR002915">
    <property type="entry name" value="DeoC/FbaB/LacD_aldolase"/>
</dbReference>
<dbReference type="Gene3D" id="3.90.79.10">
    <property type="entry name" value="Nucleoside Triphosphate Pyrophosphohydrolase"/>
    <property type="match status" value="1"/>
</dbReference>
<proteinExistence type="inferred from homology"/>
<organism evidence="9 10">
    <name type="scientific">Alicyclobacillus tolerans</name>
    <dbReference type="NCBI Taxonomy" id="90970"/>
    <lineage>
        <taxon>Bacteria</taxon>
        <taxon>Bacillati</taxon>
        <taxon>Bacillota</taxon>
        <taxon>Bacilli</taxon>
        <taxon>Bacillales</taxon>
        <taxon>Alicyclobacillaceae</taxon>
        <taxon>Alicyclobacillus</taxon>
    </lineage>
</organism>
<dbReference type="EMBL" id="JAURUO010000001">
    <property type="protein sequence ID" value="MDP9727375.1"/>
    <property type="molecule type" value="Genomic_DNA"/>
</dbReference>
<dbReference type="CDD" id="cd00959">
    <property type="entry name" value="DeoC"/>
    <property type="match status" value="1"/>
</dbReference>
<comment type="similarity">
    <text evidence="1 7">Belongs to the DeoC/FbaB aldolase family. DeoC type 1 subfamily.</text>
</comment>
<evidence type="ECO:0000256" key="1">
    <source>
        <dbReference type="ARBA" id="ARBA00010936"/>
    </source>
</evidence>
<dbReference type="InterPro" id="IPR011343">
    <property type="entry name" value="DeoC"/>
</dbReference>
<dbReference type="InterPro" id="IPR013785">
    <property type="entry name" value="Aldolase_TIM"/>
</dbReference>
<evidence type="ECO:0000256" key="5">
    <source>
        <dbReference type="ARBA" id="ARBA00023270"/>
    </source>
</evidence>
<dbReference type="PANTHER" id="PTHR10889">
    <property type="entry name" value="DEOXYRIBOSE-PHOSPHATE ALDOLASE"/>
    <property type="match status" value="1"/>
</dbReference>
<evidence type="ECO:0000313" key="10">
    <source>
        <dbReference type="Proteomes" id="UP001229209"/>
    </source>
</evidence>
<evidence type="ECO:0000259" key="8">
    <source>
        <dbReference type="PROSITE" id="PS51462"/>
    </source>
</evidence>
<evidence type="ECO:0000256" key="3">
    <source>
        <dbReference type="ARBA" id="ARBA00022801"/>
    </source>
</evidence>
<keyword evidence="2 7" id="KW-0963">Cytoplasm</keyword>
<feature type="active site" description="Proton donor/acceptor" evidence="7">
    <location>
        <position position="316"/>
    </location>
</feature>
<dbReference type="CDD" id="cd03673">
    <property type="entry name" value="NUDIX_Ap6A_hydrolase"/>
    <property type="match status" value="1"/>
</dbReference>
<dbReference type="InterPro" id="IPR028581">
    <property type="entry name" value="DeoC_typeI"/>
</dbReference>
<dbReference type="RefSeq" id="WP_306952843.1">
    <property type="nucleotide sequence ID" value="NZ_JAURUO010000001.1"/>
</dbReference>
<evidence type="ECO:0000256" key="6">
    <source>
        <dbReference type="ARBA" id="ARBA00048791"/>
    </source>
</evidence>
<accession>A0ABT9LSY6</accession>
<sequence length="445" mass="48581">MKRLQLIERAAGGLVIRRKNGEREVLLIDDAYGHVALPKGHLEPGESWEAAAVREIEEETGIRSRLVASLGRVEYPVMRHGTTIHKEVRMFLLEADDALQEPRHQAEEIQSAYYLPWEDAKQLHAEKGYMNWHWIFDKAKVFLDGGQMLRQTWDDTEPDTQLRVHKVRPLVISLLDSVVEEISATHPAIMSAYLQRVGQSVSTETPQDALAKVHHVLQSLPYPTVSRDALNTMIDHTLLRPDAGLLDVLTLCEEAKEHQFAAVCVQPRYVRDAVEALAGSTVSVCTVLGFPHGAVTPEQLVFETSLALASGAEELDVVIPFGAMVEDEVQAVMTSVSAVVETVNRLAPQAMVKAILETSALTVDRVMKASIAALAAGVDYIKTSTGFHTAGAHGLDVYIMQALASPAGAHVKASGGVRTMEVASMMLSLGVERIGTSSGVHLVRQ</sequence>
<comment type="function">
    <text evidence="7">Catalyzes a reversible aldol reaction between acetaldehyde and D-glyceraldehyde 3-phosphate to generate 2-deoxy-D-ribose 5-phosphate.</text>
</comment>
<keyword evidence="10" id="KW-1185">Reference proteome</keyword>
<keyword evidence="3" id="KW-0378">Hydrolase</keyword>
<dbReference type="InterPro" id="IPR000086">
    <property type="entry name" value="NUDIX_hydrolase_dom"/>
</dbReference>
<dbReference type="Proteomes" id="UP001229209">
    <property type="component" value="Unassembled WGS sequence"/>
</dbReference>
<evidence type="ECO:0000313" key="9">
    <source>
        <dbReference type="EMBL" id="MDP9727375.1"/>
    </source>
</evidence>
<keyword evidence="4 7" id="KW-0456">Lyase</keyword>
<comment type="subcellular location">
    <subcellularLocation>
        <location evidence="7">Cytoplasm</location>
    </subcellularLocation>
</comment>
<dbReference type="PANTHER" id="PTHR10889:SF1">
    <property type="entry name" value="DEOXYRIBOSE-PHOSPHATE ALDOLASE"/>
    <property type="match status" value="1"/>
</dbReference>
<gene>
    <name evidence="7" type="primary">deoC</name>
    <name evidence="9" type="ORF">J2S04_000297</name>
</gene>
<dbReference type="PRINTS" id="PR00502">
    <property type="entry name" value="NUDIXFAMILY"/>
</dbReference>
<feature type="domain" description="Nudix hydrolase" evidence="8">
    <location>
        <begin position="6"/>
        <end position="144"/>
    </location>
</feature>
<dbReference type="SMART" id="SM01133">
    <property type="entry name" value="DeoC"/>
    <property type="match status" value="1"/>
</dbReference>
<evidence type="ECO:0000256" key="4">
    <source>
        <dbReference type="ARBA" id="ARBA00023239"/>
    </source>
</evidence>
<dbReference type="InterPro" id="IPR020476">
    <property type="entry name" value="Nudix_hydrolase"/>
</dbReference>
<dbReference type="Pfam" id="PF00293">
    <property type="entry name" value="NUDIX"/>
    <property type="match status" value="1"/>
</dbReference>
<protein>
    <recommendedName>
        <fullName evidence="7">Deoxyribose-phosphate aldolase</fullName>
        <shortName evidence="7">DERA</shortName>
        <ecNumber evidence="7">4.1.2.4</ecNumber>
    </recommendedName>
    <alternativeName>
        <fullName evidence="7">2-deoxy-D-ribose 5-phosphate aldolase</fullName>
    </alternativeName>
    <alternativeName>
        <fullName evidence="7">Phosphodeoxyriboaldolase</fullName>
        <shortName evidence="7">Deoxyriboaldolase</shortName>
    </alternativeName>
</protein>
<dbReference type="InterPro" id="IPR020084">
    <property type="entry name" value="NUDIX_hydrolase_CS"/>
</dbReference>
<evidence type="ECO:0000256" key="7">
    <source>
        <dbReference type="HAMAP-Rule" id="MF_00114"/>
    </source>
</evidence>
<dbReference type="HAMAP" id="MF_00114">
    <property type="entry name" value="DeoC_type1"/>
    <property type="match status" value="1"/>
</dbReference>
<dbReference type="SUPFAM" id="SSF55811">
    <property type="entry name" value="Nudix"/>
    <property type="match status" value="1"/>
</dbReference>
<dbReference type="EC" id="4.1.2.4" evidence="7"/>
<dbReference type="Pfam" id="PF01791">
    <property type="entry name" value="DeoC"/>
    <property type="match status" value="1"/>
</dbReference>
<dbReference type="PROSITE" id="PS00893">
    <property type="entry name" value="NUDIX_BOX"/>
    <property type="match status" value="1"/>
</dbReference>
<name>A0ABT9LSY6_9BACL</name>
<dbReference type="SUPFAM" id="SSF51569">
    <property type="entry name" value="Aldolase"/>
    <property type="match status" value="1"/>
</dbReference>
<keyword evidence="5 7" id="KW-0704">Schiff base</keyword>
<feature type="active site" description="Proton donor/acceptor" evidence="7">
    <location>
        <position position="412"/>
    </location>
</feature>
<feature type="active site" description="Schiff-base intermediate with acetaldehyde" evidence="7">
    <location>
        <position position="382"/>
    </location>
</feature>
<dbReference type="NCBIfam" id="TIGR00126">
    <property type="entry name" value="deoC"/>
    <property type="match status" value="1"/>
</dbReference>
<reference evidence="9 10" key="1">
    <citation type="submission" date="2023-07" db="EMBL/GenBank/DDBJ databases">
        <title>Genomic Encyclopedia of Type Strains, Phase IV (KMG-IV): sequencing the most valuable type-strain genomes for metagenomic binning, comparative biology and taxonomic classification.</title>
        <authorList>
            <person name="Goeker M."/>
        </authorList>
    </citation>
    <scope>NUCLEOTIDE SEQUENCE [LARGE SCALE GENOMIC DNA]</scope>
    <source>
        <strain evidence="9 10">DSM 25924</strain>
    </source>
</reference>
<comment type="catalytic activity">
    <reaction evidence="6 7">
        <text>2-deoxy-D-ribose 5-phosphate = D-glyceraldehyde 3-phosphate + acetaldehyde</text>
        <dbReference type="Rhea" id="RHEA:12821"/>
        <dbReference type="ChEBI" id="CHEBI:15343"/>
        <dbReference type="ChEBI" id="CHEBI:59776"/>
        <dbReference type="ChEBI" id="CHEBI:62877"/>
        <dbReference type="EC" id="4.1.2.4"/>
    </reaction>
</comment>